<dbReference type="EMBL" id="AP014680">
    <property type="protein sequence ID" value="BAP84925.1"/>
    <property type="molecule type" value="Genomic_DNA"/>
</dbReference>
<dbReference type="InterPro" id="IPR050166">
    <property type="entry name" value="ABC_transporter_ATP-bind"/>
</dbReference>
<accession>A0A0A1GSF1</accession>
<dbReference type="PANTHER" id="PTHR42788:SF7">
    <property type="entry name" value="NITRATE ABC TRANSPORTER ATP-BINDING PROTEIN"/>
    <property type="match status" value="1"/>
</dbReference>
<dbReference type="PANTHER" id="PTHR42788">
    <property type="entry name" value="TAURINE IMPORT ATP-BINDING PROTEIN-RELATED"/>
    <property type="match status" value="1"/>
</dbReference>
<proteinExistence type="predicted"/>
<dbReference type="SUPFAM" id="SSF52540">
    <property type="entry name" value="P-loop containing nucleoside triphosphate hydrolases"/>
    <property type="match status" value="1"/>
</dbReference>
<evidence type="ECO:0000259" key="5">
    <source>
        <dbReference type="Pfam" id="PF00005"/>
    </source>
</evidence>
<keyword evidence="6" id="KW-0067">ATP-binding</keyword>
<dbReference type="InterPro" id="IPR003439">
    <property type="entry name" value="ABC_transporter-like_ATP-bd"/>
</dbReference>
<protein>
    <submittedName>
        <fullName evidence="6">Putative ABC transporter ATP-binding protein</fullName>
    </submittedName>
</protein>
<dbReference type="RefSeq" id="WP_082232260.1">
    <property type="nucleotide sequence ID" value="NZ_AP014680.1"/>
</dbReference>
<dbReference type="GO" id="GO:0005886">
    <property type="term" value="C:plasma membrane"/>
    <property type="evidence" value="ECO:0007669"/>
    <property type="project" value="UniProtKB-SubCell"/>
</dbReference>
<dbReference type="Proteomes" id="UP000031620">
    <property type="component" value="Chromosome"/>
</dbReference>
<gene>
    <name evidence="6" type="ORF">LOOC260_103510</name>
</gene>
<dbReference type="KEGG" id="lho:LOOC260_103510"/>
<dbReference type="Gene3D" id="3.40.50.300">
    <property type="entry name" value="P-loop containing nucleotide triphosphate hydrolases"/>
    <property type="match status" value="1"/>
</dbReference>
<evidence type="ECO:0000313" key="7">
    <source>
        <dbReference type="Proteomes" id="UP000031620"/>
    </source>
</evidence>
<dbReference type="AlphaFoldDB" id="A0A0A1GSF1"/>
<organism evidence="6 7">
    <name type="scientific">Paucilactobacillus hokkaidonensis JCM 18461</name>
    <dbReference type="NCBI Taxonomy" id="1291742"/>
    <lineage>
        <taxon>Bacteria</taxon>
        <taxon>Bacillati</taxon>
        <taxon>Bacillota</taxon>
        <taxon>Bacilli</taxon>
        <taxon>Lactobacillales</taxon>
        <taxon>Lactobacillaceae</taxon>
        <taxon>Paucilactobacillus</taxon>
    </lineage>
</organism>
<sequence length="54" mass="6014">MANPFLTLQHIEKQYNHEKVLRDVDFEINEDEFVAIVGMSGGGKSTLVDGILGH</sequence>
<reference evidence="6 7" key="1">
    <citation type="submission" date="2014-11" db="EMBL/GenBank/DDBJ databases">
        <title>Complete genome sequence and analysis of Lactobacillus hokkaidonensis LOOC260T.</title>
        <authorList>
            <person name="Tanizawa Y."/>
            <person name="Tohno M."/>
            <person name="Kaminuma E."/>
            <person name="Nakamura Y."/>
            <person name="Arita M."/>
        </authorList>
    </citation>
    <scope>NUCLEOTIDE SEQUENCE [LARGE SCALE GENOMIC DNA]</scope>
    <source>
        <strain evidence="6 7">LOOC260</strain>
    </source>
</reference>
<keyword evidence="4" id="KW-0472">Membrane</keyword>
<evidence type="ECO:0000256" key="1">
    <source>
        <dbReference type="ARBA" id="ARBA00004202"/>
    </source>
</evidence>
<dbReference type="Pfam" id="PF00005">
    <property type="entry name" value="ABC_tran"/>
    <property type="match status" value="1"/>
</dbReference>
<evidence type="ECO:0000313" key="6">
    <source>
        <dbReference type="EMBL" id="BAP84925.1"/>
    </source>
</evidence>
<dbReference type="GO" id="GO:0016887">
    <property type="term" value="F:ATP hydrolysis activity"/>
    <property type="evidence" value="ECO:0007669"/>
    <property type="project" value="InterPro"/>
</dbReference>
<keyword evidence="6" id="KW-0547">Nucleotide-binding</keyword>
<feature type="domain" description="ABC transporter" evidence="5">
    <location>
        <begin position="21"/>
        <end position="53"/>
    </location>
</feature>
<dbReference type="STRING" id="1291742.LOOC260_103510"/>
<dbReference type="HOGENOM" id="CLU_3044673_0_0_9"/>
<name>A0A0A1GSF1_9LACO</name>
<evidence type="ECO:0000256" key="2">
    <source>
        <dbReference type="ARBA" id="ARBA00022448"/>
    </source>
</evidence>
<keyword evidence="2" id="KW-0813">Transport</keyword>
<comment type="subcellular location">
    <subcellularLocation>
        <location evidence="1">Cell membrane</location>
        <topology evidence="1">Peripheral membrane protein</topology>
    </subcellularLocation>
</comment>
<evidence type="ECO:0000256" key="4">
    <source>
        <dbReference type="ARBA" id="ARBA00023136"/>
    </source>
</evidence>
<evidence type="ECO:0000256" key="3">
    <source>
        <dbReference type="ARBA" id="ARBA00022475"/>
    </source>
</evidence>
<dbReference type="GO" id="GO:0005524">
    <property type="term" value="F:ATP binding"/>
    <property type="evidence" value="ECO:0007669"/>
    <property type="project" value="UniProtKB-KW"/>
</dbReference>
<dbReference type="InterPro" id="IPR027417">
    <property type="entry name" value="P-loop_NTPase"/>
</dbReference>
<keyword evidence="3" id="KW-1003">Cell membrane</keyword>